<name>A0A0N1HV88_9EURO</name>
<dbReference type="GO" id="GO:0004331">
    <property type="term" value="F:fructose-2,6-bisphosphate 2-phosphatase activity"/>
    <property type="evidence" value="ECO:0007669"/>
    <property type="project" value="TreeGrafter"/>
</dbReference>
<dbReference type="AlphaFoldDB" id="A0A0N1HV88"/>
<dbReference type="InterPro" id="IPR051695">
    <property type="entry name" value="Phosphoglycerate_Mutase"/>
</dbReference>
<dbReference type="Proteomes" id="UP000038010">
    <property type="component" value="Unassembled WGS sequence"/>
</dbReference>
<protein>
    <submittedName>
        <fullName evidence="5">Putative phosphatase</fullName>
    </submittedName>
</protein>
<dbReference type="GeneID" id="28739232"/>
<dbReference type="InterPro" id="IPR029033">
    <property type="entry name" value="His_PPase_superfam"/>
</dbReference>
<dbReference type="OrthoDB" id="354304at2759"/>
<sequence length="280" mass="31368">MHLLLIRHGETEHNVAGLLAGVTDSKLTNHGVLQTQRLGKFLTTNRKLHFTQIFTSDLQRAWMTGDEVRKAQQAEYGTSKAVTEVVKLELLREQDFGSLELVPWASKRDDDPLTVKVPSDTDPDFKPKETKEQMRKRADTFLDDYFSPLLAVDSEEETVAIVSHGLFLSALWRALLSRFTTSSITLGPEIGPQSPGRPLEYIGAWSNTGYLELEVNGQKRDVSSDDGASSAPEYKDHSLKVLAINRRDHLNNLKRTRGVGSATHDPRQQSIAGFFKRPKT</sequence>
<evidence type="ECO:0000256" key="3">
    <source>
        <dbReference type="PIRSR" id="PIRSR613078-2"/>
    </source>
</evidence>
<evidence type="ECO:0000313" key="5">
    <source>
        <dbReference type="EMBL" id="KPI43600.1"/>
    </source>
</evidence>
<dbReference type="VEuPathDB" id="FungiDB:AB675_7017"/>
<dbReference type="GO" id="GO:0043456">
    <property type="term" value="P:regulation of pentose-phosphate shunt"/>
    <property type="evidence" value="ECO:0007669"/>
    <property type="project" value="TreeGrafter"/>
</dbReference>
<accession>A0A0N1HV88</accession>
<keyword evidence="6" id="KW-1185">Reference proteome</keyword>
<evidence type="ECO:0000313" key="6">
    <source>
        <dbReference type="Proteomes" id="UP000038010"/>
    </source>
</evidence>
<keyword evidence="1" id="KW-0378">Hydrolase</keyword>
<dbReference type="GO" id="GO:0005829">
    <property type="term" value="C:cytosol"/>
    <property type="evidence" value="ECO:0007669"/>
    <property type="project" value="TreeGrafter"/>
</dbReference>
<comment type="caution">
    <text evidence="5">The sequence shown here is derived from an EMBL/GenBank/DDBJ whole genome shotgun (WGS) entry which is preliminary data.</text>
</comment>
<feature type="active site" description="Tele-phosphohistidine intermediate" evidence="2">
    <location>
        <position position="8"/>
    </location>
</feature>
<dbReference type="PANTHER" id="PTHR46517">
    <property type="entry name" value="FRUCTOSE-2,6-BISPHOSPHATASE TIGAR"/>
    <property type="match status" value="1"/>
</dbReference>
<dbReference type="InterPro" id="IPR013078">
    <property type="entry name" value="His_Pase_superF_clade-1"/>
</dbReference>
<dbReference type="GO" id="GO:0045820">
    <property type="term" value="P:negative regulation of glycolytic process"/>
    <property type="evidence" value="ECO:0007669"/>
    <property type="project" value="TreeGrafter"/>
</dbReference>
<dbReference type="SUPFAM" id="SSF53254">
    <property type="entry name" value="Phosphoglycerate mutase-like"/>
    <property type="match status" value="1"/>
</dbReference>
<feature type="binding site" evidence="3">
    <location>
        <position position="60"/>
    </location>
    <ligand>
        <name>substrate</name>
    </ligand>
</feature>
<dbReference type="PANTHER" id="PTHR46517:SF1">
    <property type="entry name" value="FRUCTOSE-2,6-BISPHOSPHATASE TIGAR"/>
    <property type="match status" value="1"/>
</dbReference>
<dbReference type="Pfam" id="PF00300">
    <property type="entry name" value="His_Phos_1"/>
    <property type="match status" value="1"/>
</dbReference>
<dbReference type="InterPro" id="IPR001345">
    <property type="entry name" value="PG/BPGM_mutase_AS"/>
</dbReference>
<dbReference type="EMBL" id="LFJN01000005">
    <property type="protein sequence ID" value="KPI43600.1"/>
    <property type="molecule type" value="Genomic_DNA"/>
</dbReference>
<proteinExistence type="predicted"/>
<dbReference type="STRING" id="1664694.A0A0N1HV88"/>
<gene>
    <name evidence="5" type="ORF">AB675_7017</name>
</gene>
<dbReference type="PROSITE" id="PS00175">
    <property type="entry name" value="PG_MUTASE"/>
    <property type="match status" value="1"/>
</dbReference>
<feature type="active site" description="Proton donor/acceptor" evidence="2">
    <location>
        <position position="93"/>
    </location>
</feature>
<evidence type="ECO:0000256" key="1">
    <source>
        <dbReference type="ARBA" id="ARBA00022801"/>
    </source>
</evidence>
<reference evidence="5 6" key="1">
    <citation type="submission" date="2015-06" db="EMBL/GenBank/DDBJ databases">
        <title>Draft genome of the ant-associated black yeast Phialophora attae CBS 131958.</title>
        <authorList>
            <person name="Moreno L.F."/>
            <person name="Stielow B.J."/>
            <person name="de Hoog S."/>
            <person name="Vicente V.A."/>
            <person name="Weiss V.A."/>
            <person name="de Vries M."/>
            <person name="Cruz L.M."/>
            <person name="Souza E.M."/>
        </authorList>
    </citation>
    <scope>NUCLEOTIDE SEQUENCE [LARGE SCALE GENOMIC DNA]</scope>
    <source>
        <strain evidence="5 6">CBS 131958</strain>
    </source>
</reference>
<dbReference type="CDD" id="cd07067">
    <property type="entry name" value="HP_PGM_like"/>
    <property type="match status" value="1"/>
</dbReference>
<dbReference type="SMART" id="SM00855">
    <property type="entry name" value="PGAM"/>
    <property type="match status" value="1"/>
</dbReference>
<evidence type="ECO:0000256" key="2">
    <source>
        <dbReference type="PIRSR" id="PIRSR613078-1"/>
    </source>
</evidence>
<organism evidence="5 6">
    <name type="scientific">Cyphellophora attinorum</name>
    <dbReference type="NCBI Taxonomy" id="1664694"/>
    <lineage>
        <taxon>Eukaryota</taxon>
        <taxon>Fungi</taxon>
        <taxon>Dikarya</taxon>
        <taxon>Ascomycota</taxon>
        <taxon>Pezizomycotina</taxon>
        <taxon>Eurotiomycetes</taxon>
        <taxon>Chaetothyriomycetidae</taxon>
        <taxon>Chaetothyriales</taxon>
        <taxon>Cyphellophoraceae</taxon>
        <taxon>Cyphellophora</taxon>
    </lineage>
</organism>
<feature type="binding site" evidence="3">
    <location>
        <begin position="7"/>
        <end position="14"/>
    </location>
    <ligand>
        <name>substrate</name>
    </ligand>
</feature>
<feature type="region of interest" description="Disordered" evidence="4">
    <location>
        <begin position="255"/>
        <end position="280"/>
    </location>
</feature>
<dbReference type="Gene3D" id="3.40.50.1240">
    <property type="entry name" value="Phosphoglycerate mutase-like"/>
    <property type="match status" value="1"/>
</dbReference>
<dbReference type="RefSeq" id="XP_018003563.1">
    <property type="nucleotide sequence ID" value="XM_018147352.1"/>
</dbReference>
<evidence type="ECO:0000256" key="4">
    <source>
        <dbReference type="SAM" id="MobiDB-lite"/>
    </source>
</evidence>